<keyword evidence="1" id="KW-0472">Membrane</keyword>
<dbReference type="InterPro" id="IPR050445">
    <property type="entry name" value="Bact_polysacc_biosynth/exp"/>
</dbReference>
<protein>
    <recommendedName>
        <fullName evidence="4">Polysaccharide chain length determinant N-terminal domain-containing protein</fullName>
    </recommendedName>
</protein>
<organism evidence="2 3">
    <name type="scientific">Phaeodactylibacter luteus</name>
    <dbReference type="NCBI Taxonomy" id="1564516"/>
    <lineage>
        <taxon>Bacteria</taxon>
        <taxon>Pseudomonadati</taxon>
        <taxon>Bacteroidota</taxon>
        <taxon>Saprospiria</taxon>
        <taxon>Saprospirales</taxon>
        <taxon>Haliscomenobacteraceae</taxon>
        <taxon>Phaeodactylibacter</taxon>
    </lineage>
</organism>
<feature type="transmembrane region" description="Helical" evidence="1">
    <location>
        <begin position="399"/>
        <end position="419"/>
    </location>
</feature>
<name>A0A5C6RW73_9BACT</name>
<proteinExistence type="predicted"/>
<keyword evidence="1" id="KW-0812">Transmembrane</keyword>
<evidence type="ECO:0000313" key="3">
    <source>
        <dbReference type="Proteomes" id="UP000321580"/>
    </source>
</evidence>
<keyword evidence="1" id="KW-1133">Transmembrane helix</keyword>
<evidence type="ECO:0000313" key="2">
    <source>
        <dbReference type="EMBL" id="TXB66294.1"/>
    </source>
</evidence>
<evidence type="ECO:0000256" key="1">
    <source>
        <dbReference type="SAM" id="Phobius"/>
    </source>
</evidence>
<keyword evidence="3" id="KW-1185">Reference proteome</keyword>
<dbReference type="AlphaFoldDB" id="A0A5C6RW73"/>
<dbReference type="GO" id="GO:0005886">
    <property type="term" value="C:plasma membrane"/>
    <property type="evidence" value="ECO:0007669"/>
    <property type="project" value="TreeGrafter"/>
</dbReference>
<dbReference type="GO" id="GO:0004713">
    <property type="term" value="F:protein tyrosine kinase activity"/>
    <property type="evidence" value="ECO:0007669"/>
    <property type="project" value="TreeGrafter"/>
</dbReference>
<dbReference type="Proteomes" id="UP000321580">
    <property type="component" value="Unassembled WGS sequence"/>
</dbReference>
<accession>A0A5C6RW73</accession>
<evidence type="ECO:0008006" key="4">
    <source>
        <dbReference type="Google" id="ProtNLM"/>
    </source>
</evidence>
<reference evidence="2 3" key="1">
    <citation type="submission" date="2019-08" db="EMBL/GenBank/DDBJ databases">
        <title>Genome of Phaeodactylibacter luteus.</title>
        <authorList>
            <person name="Bowman J.P."/>
        </authorList>
    </citation>
    <scope>NUCLEOTIDE SEQUENCE [LARGE SCALE GENOMIC DNA]</scope>
    <source>
        <strain evidence="2 3">KCTC 42180</strain>
    </source>
</reference>
<gene>
    <name evidence="2" type="ORF">FRY97_05635</name>
</gene>
<dbReference type="PANTHER" id="PTHR32309:SF13">
    <property type="entry name" value="FERRIC ENTEROBACTIN TRANSPORT PROTEIN FEPE"/>
    <property type="match status" value="1"/>
</dbReference>
<feature type="transmembrane region" description="Helical" evidence="1">
    <location>
        <begin position="88"/>
        <end position="110"/>
    </location>
</feature>
<sequence length="434" mass="48980">MAFTFSTALPNLFLQQPPLCQWQTEAVSRGSLSAALLIRFGRKALLLPRLWGQKPNPAPIDITERPFMKENDNLLGVLQTLFRWKRQILTVCGIAAIGAVGISLLLPNYYKGITVFLAISPDQAKPEALYGDGQTLTEYYGNENDIDRILTLAQSGELLKFMIDSFRLYEHYDINPDKPKAAFKVRDKFLSLYEVEKTKRDAIELSIEDKDRELASAMANAARNKIATMARQLIRDGQQRTITSYESNIRNKESQLEVLGDSLIAMRRRYSIFNIEGQSEALTTQLSETEAKLVRKRASLQALQEANGIPRDTILLMQAQVRGLEEEFNTLNTRMERFNDGMAMVGTYDRQYLEANASLSEDKERLKQTLSVYESDIPAIVVVEPAEVPLIKSRPKRSLIVIGAVAIAFLFSIIGVLVLDNYRDVDWKAVYKGA</sequence>
<dbReference type="EMBL" id="VOOR01000008">
    <property type="protein sequence ID" value="TXB66294.1"/>
    <property type="molecule type" value="Genomic_DNA"/>
</dbReference>
<dbReference type="OrthoDB" id="647428at2"/>
<dbReference type="PANTHER" id="PTHR32309">
    <property type="entry name" value="TYROSINE-PROTEIN KINASE"/>
    <property type="match status" value="1"/>
</dbReference>
<comment type="caution">
    <text evidence="2">The sequence shown here is derived from an EMBL/GenBank/DDBJ whole genome shotgun (WGS) entry which is preliminary data.</text>
</comment>